<dbReference type="GO" id="GO:0005737">
    <property type="term" value="C:cytoplasm"/>
    <property type="evidence" value="ECO:0007669"/>
    <property type="project" value="TreeGrafter"/>
</dbReference>
<dbReference type="AlphaFoldDB" id="A0A0F9TID1"/>
<dbReference type="InterPro" id="IPR029033">
    <property type="entry name" value="His_PPase_superfam"/>
</dbReference>
<sequence>MDEIILVQHCQSEHHINELSGGWTDTPLTELGRTQAKKAGQKLKNEINAREFKLFTSDLLRAFQTAKIMSNCLGLPISVNTNFRERNFGIGTGKTKEWFEQNFLPIPDKGRLDHTPIEGAETIREFNHRIITGLEEVENSKLLKIIIITHGGVIPMVILWWLRLPLEVLENSSFASRVGGITKLQVDFDDRRILSILSDISHLK</sequence>
<proteinExistence type="predicted"/>
<dbReference type="SMART" id="SM00855">
    <property type="entry name" value="PGAM"/>
    <property type="match status" value="1"/>
</dbReference>
<dbReference type="SUPFAM" id="SSF53254">
    <property type="entry name" value="Phosphoglycerate mutase-like"/>
    <property type="match status" value="1"/>
</dbReference>
<dbReference type="Pfam" id="PF00300">
    <property type="entry name" value="His_Phos_1"/>
    <property type="match status" value="1"/>
</dbReference>
<name>A0A0F9TID1_9ZZZZ</name>
<evidence type="ECO:0008006" key="2">
    <source>
        <dbReference type="Google" id="ProtNLM"/>
    </source>
</evidence>
<protein>
    <recommendedName>
        <fullName evidence="2">Histidine phosphatase family protein</fullName>
    </recommendedName>
</protein>
<dbReference type="CDD" id="cd07067">
    <property type="entry name" value="HP_PGM_like"/>
    <property type="match status" value="1"/>
</dbReference>
<accession>A0A0F9TID1</accession>
<dbReference type="InterPro" id="IPR013078">
    <property type="entry name" value="His_Pase_superF_clade-1"/>
</dbReference>
<reference evidence="1" key="1">
    <citation type="journal article" date="2015" name="Nature">
        <title>Complex archaea that bridge the gap between prokaryotes and eukaryotes.</title>
        <authorList>
            <person name="Spang A."/>
            <person name="Saw J.H."/>
            <person name="Jorgensen S.L."/>
            <person name="Zaremba-Niedzwiedzka K."/>
            <person name="Martijn J."/>
            <person name="Lind A.E."/>
            <person name="van Eijk R."/>
            <person name="Schleper C."/>
            <person name="Guy L."/>
            <person name="Ettema T.J."/>
        </authorList>
    </citation>
    <scope>NUCLEOTIDE SEQUENCE</scope>
</reference>
<dbReference type="PANTHER" id="PTHR48100:SF1">
    <property type="entry name" value="HISTIDINE PHOSPHATASE FAMILY PROTEIN-RELATED"/>
    <property type="match status" value="1"/>
</dbReference>
<dbReference type="InterPro" id="IPR050275">
    <property type="entry name" value="PGM_Phosphatase"/>
</dbReference>
<dbReference type="EMBL" id="LAZR01001661">
    <property type="protein sequence ID" value="KKN41223.1"/>
    <property type="molecule type" value="Genomic_DNA"/>
</dbReference>
<comment type="caution">
    <text evidence="1">The sequence shown here is derived from an EMBL/GenBank/DDBJ whole genome shotgun (WGS) entry which is preliminary data.</text>
</comment>
<evidence type="ECO:0000313" key="1">
    <source>
        <dbReference type="EMBL" id="KKN41223.1"/>
    </source>
</evidence>
<dbReference type="Gene3D" id="3.40.50.1240">
    <property type="entry name" value="Phosphoglycerate mutase-like"/>
    <property type="match status" value="1"/>
</dbReference>
<organism evidence="1">
    <name type="scientific">marine sediment metagenome</name>
    <dbReference type="NCBI Taxonomy" id="412755"/>
    <lineage>
        <taxon>unclassified sequences</taxon>
        <taxon>metagenomes</taxon>
        <taxon>ecological metagenomes</taxon>
    </lineage>
</organism>
<dbReference type="PANTHER" id="PTHR48100">
    <property type="entry name" value="BROAD-SPECIFICITY PHOSPHATASE YOR283W-RELATED"/>
    <property type="match status" value="1"/>
</dbReference>
<dbReference type="GO" id="GO:0016791">
    <property type="term" value="F:phosphatase activity"/>
    <property type="evidence" value="ECO:0007669"/>
    <property type="project" value="TreeGrafter"/>
</dbReference>
<gene>
    <name evidence="1" type="ORF">LCGC14_0725420</name>
</gene>